<accession>A0ACC2ZRD4</accession>
<comment type="caution">
    <text evidence="1">The sequence shown here is derived from an EMBL/GenBank/DDBJ whole genome shotgun (WGS) entry which is preliminary data.</text>
</comment>
<dbReference type="Proteomes" id="UP001172386">
    <property type="component" value="Unassembled WGS sequence"/>
</dbReference>
<gene>
    <name evidence="1" type="ORF">H2198_010600</name>
</gene>
<name>A0ACC2ZRD4_9EURO</name>
<proteinExistence type="predicted"/>
<dbReference type="EMBL" id="JAPDRQ010000388">
    <property type="protein sequence ID" value="KAJ9650086.1"/>
    <property type="molecule type" value="Genomic_DNA"/>
</dbReference>
<reference evidence="1" key="1">
    <citation type="submission" date="2022-10" db="EMBL/GenBank/DDBJ databases">
        <title>Culturing micro-colonial fungi from biological soil crusts in the Mojave desert and describing Neophaeococcomyces mojavensis, and introducing the new genera and species Taxawa tesnikishii.</title>
        <authorList>
            <person name="Kurbessoian T."/>
            <person name="Stajich J.E."/>
        </authorList>
    </citation>
    <scope>NUCLEOTIDE SEQUENCE</scope>
    <source>
        <strain evidence="1">JES_112</strain>
    </source>
</reference>
<organism evidence="1 2">
    <name type="scientific">Neophaeococcomyces mojaviensis</name>
    <dbReference type="NCBI Taxonomy" id="3383035"/>
    <lineage>
        <taxon>Eukaryota</taxon>
        <taxon>Fungi</taxon>
        <taxon>Dikarya</taxon>
        <taxon>Ascomycota</taxon>
        <taxon>Pezizomycotina</taxon>
        <taxon>Eurotiomycetes</taxon>
        <taxon>Chaetothyriomycetidae</taxon>
        <taxon>Chaetothyriales</taxon>
        <taxon>Chaetothyriales incertae sedis</taxon>
        <taxon>Neophaeococcomyces</taxon>
    </lineage>
</organism>
<evidence type="ECO:0000313" key="1">
    <source>
        <dbReference type="EMBL" id="KAJ9650086.1"/>
    </source>
</evidence>
<sequence>MTSSGLCILSPELLAIVFGFLTGESSTLAQVCLVTHTFNKLATPVLYKCFRDRRYFTSDEENPRLFAFLRTVIARPDLARLVKEVATKSMTDGYYGQLMIKDDLKASFFRQIDNLSCILFDESLAGGARMRWKKFIEDGDSLSIWALLLCSLPDIETLFFKTSNEPFLFFNLLGSAASRLKTAQTTNITASIFCYSELHSVRTVSSNLQYGYLDFQWFHTFFNLPKIRNFETALANGEWTDDDESERWDVVPRSSSIEKLSFQYSAMTGSCITAIINSCAHLQEFHFTYGRNLKTGDHRARRWSFRNRQDFTPMQLLQALLGHADSLEVLHVDYDDDWEK</sequence>
<feature type="non-terminal residue" evidence="1">
    <location>
        <position position="340"/>
    </location>
</feature>
<evidence type="ECO:0000313" key="2">
    <source>
        <dbReference type="Proteomes" id="UP001172386"/>
    </source>
</evidence>
<protein>
    <submittedName>
        <fullName evidence="1">Uncharacterized protein</fullName>
    </submittedName>
</protein>
<keyword evidence="2" id="KW-1185">Reference proteome</keyword>